<feature type="non-terminal residue" evidence="13">
    <location>
        <position position="1"/>
    </location>
</feature>
<evidence type="ECO:0000256" key="1">
    <source>
        <dbReference type="ARBA" id="ARBA00001412"/>
    </source>
</evidence>
<dbReference type="PANTHER" id="PTHR46323">
    <property type="entry name" value="BETA-GALACTOSIDASE"/>
    <property type="match status" value="1"/>
</dbReference>
<comment type="subunit">
    <text evidence="5">Monomer.</text>
</comment>
<dbReference type="GO" id="GO:0009341">
    <property type="term" value="C:beta-galactosidase complex"/>
    <property type="evidence" value="ECO:0007669"/>
    <property type="project" value="InterPro"/>
</dbReference>
<evidence type="ECO:0000256" key="9">
    <source>
        <dbReference type="ARBA" id="ARBA00022837"/>
    </source>
</evidence>
<dbReference type="InterPro" id="IPR032312">
    <property type="entry name" value="LacZ_4"/>
</dbReference>
<gene>
    <name evidence="13" type="ORF">DHW31_05700</name>
</gene>
<dbReference type="PANTHER" id="PTHR46323:SF2">
    <property type="entry name" value="BETA-GALACTOSIDASE"/>
    <property type="match status" value="1"/>
</dbReference>
<dbReference type="EC" id="3.2.1.23" evidence="6"/>
<dbReference type="SMART" id="SM01038">
    <property type="entry name" value="Bgal_small_N"/>
    <property type="match status" value="1"/>
</dbReference>
<dbReference type="Proteomes" id="UP000263098">
    <property type="component" value="Unassembled WGS sequence"/>
</dbReference>
<comment type="cofactor">
    <cofactor evidence="2">
        <name>Ca(2+)</name>
        <dbReference type="ChEBI" id="CHEBI:29108"/>
    </cofactor>
</comment>
<dbReference type="SUPFAM" id="SSF74650">
    <property type="entry name" value="Galactose mutarotase-like"/>
    <property type="match status" value="1"/>
</dbReference>
<name>A0A3D2SEK2_9BACE</name>
<dbReference type="EMBL" id="DPVG01000210">
    <property type="protein sequence ID" value="HCK24274.1"/>
    <property type="molecule type" value="Genomic_DNA"/>
</dbReference>
<evidence type="ECO:0000256" key="5">
    <source>
        <dbReference type="ARBA" id="ARBA00011245"/>
    </source>
</evidence>
<dbReference type="SUPFAM" id="SSF49303">
    <property type="entry name" value="beta-Galactosidase/glucuronidase domain"/>
    <property type="match status" value="2"/>
</dbReference>
<evidence type="ECO:0000256" key="10">
    <source>
        <dbReference type="ARBA" id="ARBA00023295"/>
    </source>
</evidence>
<comment type="cofactor">
    <cofactor evidence="3">
        <name>Na(+)</name>
        <dbReference type="ChEBI" id="CHEBI:29101"/>
    </cofactor>
</comment>
<evidence type="ECO:0000256" key="8">
    <source>
        <dbReference type="ARBA" id="ARBA00022801"/>
    </source>
</evidence>
<dbReference type="InterPro" id="IPR017853">
    <property type="entry name" value="GH"/>
</dbReference>
<dbReference type="GO" id="GO:0004565">
    <property type="term" value="F:beta-galactosidase activity"/>
    <property type="evidence" value="ECO:0007669"/>
    <property type="project" value="UniProtKB-EC"/>
</dbReference>
<dbReference type="SUPFAM" id="SSF51445">
    <property type="entry name" value="(Trans)glycosidases"/>
    <property type="match status" value="1"/>
</dbReference>
<keyword evidence="8" id="KW-0378">Hydrolase</keyword>
<evidence type="ECO:0000256" key="6">
    <source>
        <dbReference type="ARBA" id="ARBA00012756"/>
    </source>
</evidence>
<dbReference type="Pfam" id="PF00703">
    <property type="entry name" value="Glyco_hydro_2"/>
    <property type="match status" value="1"/>
</dbReference>
<dbReference type="InterPro" id="IPR023232">
    <property type="entry name" value="Glyco_hydro_2_AS"/>
</dbReference>
<dbReference type="GO" id="GO:0030246">
    <property type="term" value="F:carbohydrate binding"/>
    <property type="evidence" value="ECO:0007669"/>
    <property type="project" value="InterPro"/>
</dbReference>
<comment type="similarity">
    <text evidence="4">Belongs to the glycosyl hydrolase 2 family.</text>
</comment>
<dbReference type="AlphaFoldDB" id="A0A3D2SEK2"/>
<evidence type="ECO:0000256" key="7">
    <source>
        <dbReference type="ARBA" id="ARBA00013303"/>
    </source>
</evidence>
<keyword evidence="9" id="KW-0106">Calcium</keyword>
<evidence type="ECO:0000313" key="14">
    <source>
        <dbReference type="Proteomes" id="UP000263098"/>
    </source>
</evidence>
<keyword evidence="10" id="KW-0326">Glycosidase</keyword>
<sequence>TVDLKNYKQQMESGVLHLSLLDQKGKSVVQLSKPVQVGAGEVTKVAFSRNVSSPALWSNETPVLYTVLLTLKDKSGRIIETTSCKTGFRKVEIKDAQLMLNGKPLLVRGVNLHEHNQYTGHYVDKETMLEDIRMMKRFNVNAVRMSHYPQSPLWYKLCDQYGLLICDEANIETHGMGAELQGWFDKSVHPAYLAQWAPAHKDRVERLVERDKNHPCVILWSLGNECGNGPVFHEMYQWVKQRDASRPVQFEQAGEQENTDIVCPMYPSMRYMKEYAARTDVKRPFIMCEYAHAMGNSTGNFQEYFDVIATSKHMQGGFIWDWVDQGLATKDENGRFYWAYGGDFGSAHYPNEENFCTNGLVFPDRTPHPGLFEVKKVYQDILFKAKDAENGSLIIQNRFLYTDLKNYNFKWKLLKNGDVAASGTLQVSLPAGSSKEVKLPLPALQQESGAEYLLNVYAYAKYPSEMIPEGHEVAREQFVLNGNSYFAGQKSTTGAIDMKEENNVLFFTCGDVRISFNKRNGELNGYRYQDKMLLGHAPQPQFWRAPTDNDFGNRMGILCNVWRTAGQNKEFKGMNVERKDGAVTLTSIYYLRDVASDYTVKYTVYADGRVEVNGSWKAGNIALPEIPRFGMQMTLAQEFDQFSWYGRGPWENYSDRNTASFIGKYTSTVDEQYVAYIRPQENGNKTDVRWLTLTNKEGFGLRIDGLQPLSVSALRNYPEDFDAGLTKSQRHINDINPRKAVVLHVDLAQRGVGGDNSWGMYPHEPYLLKAKEYTYGYVISPVAK</sequence>
<dbReference type="Gene3D" id="2.70.98.10">
    <property type="match status" value="1"/>
</dbReference>
<dbReference type="InterPro" id="IPR006101">
    <property type="entry name" value="Glyco_hydro_2"/>
</dbReference>
<dbReference type="Pfam" id="PF16353">
    <property type="entry name" value="LacZ_4"/>
    <property type="match status" value="1"/>
</dbReference>
<dbReference type="PRINTS" id="PR00132">
    <property type="entry name" value="GLHYDRLASE2"/>
</dbReference>
<reference evidence="13 14" key="1">
    <citation type="journal article" date="2018" name="Nat. Biotechnol.">
        <title>A standardized bacterial taxonomy based on genome phylogeny substantially revises the tree of life.</title>
        <authorList>
            <person name="Parks D.H."/>
            <person name="Chuvochina M."/>
            <person name="Waite D.W."/>
            <person name="Rinke C."/>
            <person name="Skarshewski A."/>
            <person name="Chaumeil P.A."/>
            <person name="Hugenholtz P."/>
        </authorList>
    </citation>
    <scope>NUCLEOTIDE SEQUENCE [LARGE SCALE GENOMIC DNA]</scope>
    <source>
        <strain evidence="13">UBA9667</strain>
    </source>
</reference>
<dbReference type="GO" id="GO:0005990">
    <property type="term" value="P:lactose catabolic process"/>
    <property type="evidence" value="ECO:0007669"/>
    <property type="project" value="TreeGrafter"/>
</dbReference>
<dbReference type="InterPro" id="IPR036156">
    <property type="entry name" value="Beta-gal/glucu_dom_sf"/>
</dbReference>
<dbReference type="Gene3D" id="3.20.20.80">
    <property type="entry name" value="Glycosidases"/>
    <property type="match status" value="1"/>
</dbReference>
<protein>
    <recommendedName>
        <fullName evidence="7">Beta-galactosidase</fullName>
        <ecNumber evidence="6">3.2.1.23</ecNumber>
    </recommendedName>
    <alternativeName>
        <fullName evidence="11">Lactase</fullName>
    </alternativeName>
</protein>
<dbReference type="InterPro" id="IPR006103">
    <property type="entry name" value="Glyco_hydro_2_cat"/>
</dbReference>
<proteinExistence type="inferred from homology"/>
<dbReference type="Pfam" id="PF02929">
    <property type="entry name" value="Bgal_small_N"/>
    <property type="match status" value="1"/>
</dbReference>
<dbReference type="InterPro" id="IPR014718">
    <property type="entry name" value="GH-type_carb-bd"/>
</dbReference>
<evidence type="ECO:0000259" key="12">
    <source>
        <dbReference type="SMART" id="SM01038"/>
    </source>
</evidence>
<feature type="domain" description="Beta galactosidase small chain/" evidence="12">
    <location>
        <begin position="508"/>
        <end position="780"/>
    </location>
</feature>
<dbReference type="FunFam" id="3.20.20.80:FF:000018">
    <property type="entry name" value="Beta-galactosidase"/>
    <property type="match status" value="1"/>
</dbReference>
<comment type="catalytic activity">
    <reaction evidence="1">
        <text>Hydrolysis of terminal non-reducing beta-D-galactose residues in beta-D-galactosides.</text>
        <dbReference type="EC" id="3.2.1.23"/>
    </reaction>
</comment>
<evidence type="ECO:0000256" key="2">
    <source>
        <dbReference type="ARBA" id="ARBA00001913"/>
    </source>
</evidence>
<organism evidence="13 14">
    <name type="scientific">Bacteroides graminisolvens</name>
    <dbReference type="NCBI Taxonomy" id="477666"/>
    <lineage>
        <taxon>Bacteria</taxon>
        <taxon>Pseudomonadati</taxon>
        <taxon>Bacteroidota</taxon>
        <taxon>Bacteroidia</taxon>
        <taxon>Bacteroidales</taxon>
        <taxon>Bacteroidaceae</taxon>
        <taxon>Bacteroides</taxon>
    </lineage>
</organism>
<accession>A0A3D2SEK2</accession>
<dbReference type="PROSITE" id="PS00608">
    <property type="entry name" value="GLYCOSYL_HYDROL_F2_2"/>
    <property type="match status" value="1"/>
</dbReference>
<evidence type="ECO:0000256" key="11">
    <source>
        <dbReference type="ARBA" id="ARBA00032230"/>
    </source>
</evidence>
<dbReference type="InterPro" id="IPR011013">
    <property type="entry name" value="Gal_mutarotase_sf_dom"/>
</dbReference>
<dbReference type="Gene3D" id="2.60.40.10">
    <property type="entry name" value="Immunoglobulins"/>
    <property type="match status" value="2"/>
</dbReference>
<evidence type="ECO:0000313" key="13">
    <source>
        <dbReference type="EMBL" id="HCK24274.1"/>
    </source>
</evidence>
<dbReference type="InterPro" id="IPR013783">
    <property type="entry name" value="Ig-like_fold"/>
</dbReference>
<evidence type="ECO:0000256" key="3">
    <source>
        <dbReference type="ARBA" id="ARBA00001959"/>
    </source>
</evidence>
<dbReference type="Pfam" id="PF02836">
    <property type="entry name" value="Glyco_hydro_2_C"/>
    <property type="match status" value="1"/>
</dbReference>
<dbReference type="InterPro" id="IPR050347">
    <property type="entry name" value="Bact_Beta-galactosidase"/>
</dbReference>
<evidence type="ECO:0000256" key="4">
    <source>
        <dbReference type="ARBA" id="ARBA00007401"/>
    </source>
</evidence>
<dbReference type="InterPro" id="IPR004199">
    <property type="entry name" value="B-gal_small/dom_5"/>
</dbReference>
<dbReference type="InterPro" id="IPR006102">
    <property type="entry name" value="Ig-like_GH2"/>
</dbReference>
<comment type="caution">
    <text evidence="13">The sequence shown here is derived from an EMBL/GenBank/DDBJ whole genome shotgun (WGS) entry which is preliminary data.</text>
</comment>